<dbReference type="Proteomes" id="UP001589858">
    <property type="component" value="Unassembled WGS sequence"/>
</dbReference>
<protein>
    <submittedName>
        <fullName evidence="2">Uncharacterized protein</fullName>
    </submittedName>
</protein>
<gene>
    <name evidence="2" type="ORF">ACFFF8_06010</name>
</gene>
<name>A0ABV6S4H9_9SPHN</name>
<keyword evidence="3" id="KW-1185">Reference proteome</keyword>
<accession>A0ABV6S4H9</accession>
<evidence type="ECO:0000256" key="1">
    <source>
        <dbReference type="SAM" id="MobiDB-lite"/>
    </source>
</evidence>
<dbReference type="RefSeq" id="WP_267218246.1">
    <property type="nucleotide sequence ID" value="NZ_JAPCWC010000001.1"/>
</dbReference>
<evidence type="ECO:0000313" key="3">
    <source>
        <dbReference type="Proteomes" id="UP001589858"/>
    </source>
</evidence>
<evidence type="ECO:0000313" key="2">
    <source>
        <dbReference type="EMBL" id="MFC0684142.1"/>
    </source>
</evidence>
<feature type="region of interest" description="Disordered" evidence="1">
    <location>
        <begin position="51"/>
        <end position="70"/>
    </location>
</feature>
<organism evidence="2 3">
    <name type="scientific">Novosphingobium clariflavum</name>
    <dbReference type="NCBI Taxonomy" id="2029884"/>
    <lineage>
        <taxon>Bacteria</taxon>
        <taxon>Pseudomonadati</taxon>
        <taxon>Pseudomonadota</taxon>
        <taxon>Alphaproteobacteria</taxon>
        <taxon>Sphingomonadales</taxon>
        <taxon>Sphingomonadaceae</taxon>
        <taxon>Novosphingobium</taxon>
    </lineage>
</organism>
<proteinExistence type="predicted"/>
<sequence length="70" mass="7292">MVDQVLSACAQPAAACLPVEPPTWQAGGRGGAEGDELIHREETRLADQALTDSLSEQGAFRKPAARSAGM</sequence>
<comment type="caution">
    <text evidence="2">The sequence shown here is derived from an EMBL/GenBank/DDBJ whole genome shotgun (WGS) entry which is preliminary data.</text>
</comment>
<reference evidence="2 3" key="1">
    <citation type="submission" date="2024-09" db="EMBL/GenBank/DDBJ databases">
        <authorList>
            <person name="Sun Q."/>
            <person name="Mori K."/>
        </authorList>
    </citation>
    <scope>NUCLEOTIDE SEQUENCE [LARGE SCALE GENOMIC DNA]</scope>
    <source>
        <strain evidence="2 3">CICC 11035S</strain>
    </source>
</reference>
<dbReference type="EMBL" id="JBHLTM010000026">
    <property type="protein sequence ID" value="MFC0684142.1"/>
    <property type="molecule type" value="Genomic_DNA"/>
</dbReference>